<evidence type="ECO:0000313" key="5">
    <source>
        <dbReference type="EMBL" id="MER5173692.1"/>
    </source>
</evidence>
<feature type="domain" description="HTH gntR-type" evidence="4">
    <location>
        <begin position="4"/>
        <end position="71"/>
    </location>
</feature>
<dbReference type="SUPFAM" id="SSF48008">
    <property type="entry name" value="GntR ligand-binding domain-like"/>
    <property type="match status" value="1"/>
</dbReference>
<dbReference type="PANTHER" id="PTHR43537">
    <property type="entry name" value="TRANSCRIPTIONAL REGULATOR, GNTR FAMILY"/>
    <property type="match status" value="1"/>
</dbReference>
<dbReference type="Proteomes" id="UP001438953">
    <property type="component" value="Unassembled WGS sequence"/>
</dbReference>
<dbReference type="SUPFAM" id="SSF46785">
    <property type="entry name" value="Winged helix' DNA-binding domain"/>
    <property type="match status" value="1"/>
</dbReference>
<dbReference type="SMART" id="SM00895">
    <property type="entry name" value="FCD"/>
    <property type="match status" value="1"/>
</dbReference>
<organism evidence="5 6">
    <name type="scientific">Thioclava kandeliae</name>
    <dbReference type="NCBI Taxonomy" id="3070818"/>
    <lineage>
        <taxon>Bacteria</taxon>
        <taxon>Pseudomonadati</taxon>
        <taxon>Pseudomonadota</taxon>
        <taxon>Alphaproteobacteria</taxon>
        <taxon>Rhodobacterales</taxon>
        <taxon>Paracoccaceae</taxon>
        <taxon>Thioclava</taxon>
    </lineage>
</organism>
<dbReference type="InterPro" id="IPR036388">
    <property type="entry name" value="WH-like_DNA-bd_sf"/>
</dbReference>
<dbReference type="CDD" id="cd07377">
    <property type="entry name" value="WHTH_GntR"/>
    <property type="match status" value="1"/>
</dbReference>
<keyword evidence="6" id="KW-1185">Reference proteome</keyword>
<evidence type="ECO:0000256" key="2">
    <source>
        <dbReference type="ARBA" id="ARBA00023125"/>
    </source>
</evidence>
<keyword evidence="3" id="KW-0804">Transcription</keyword>
<evidence type="ECO:0000256" key="1">
    <source>
        <dbReference type="ARBA" id="ARBA00023015"/>
    </source>
</evidence>
<comment type="caution">
    <text evidence="5">The sequence shown here is derived from an EMBL/GenBank/DDBJ whole genome shotgun (WGS) entry which is preliminary data.</text>
</comment>
<proteinExistence type="predicted"/>
<evidence type="ECO:0000256" key="3">
    <source>
        <dbReference type="ARBA" id="ARBA00023163"/>
    </source>
</evidence>
<dbReference type="Pfam" id="PF00392">
    <property type="entry name" value="GntR"/>
    <property type="match status" value="1"/>
</dbReference>
<reference evidence="5 6" key="2">
    <citation type="submission" date="2024-06" db="EMBL/GenBank/DDBJ databases">
        <title>Thioclava kandeliae sp. nov. from a rhizosphere soil sample of Kandelia candel in a mangrove.</title>
        <authorList>
            <person name="Mu T."/>
        </authorList>
    </citation>
    <scope>NUCLEOTIDE SEQUENCE [LARGE SCALE GENOMIC DNA]</scope>
    <source>
        <strain evidence="5 6">CPCC 100088</strain>
    </source>
</reference>
<evidence type="ECO:0000313" key="6">
    <source>
        <dbReference type="Proteomes" id="UP001438953"/>
    </source>
</evidence>
<dbReference type="EMBL" id="JAYWLC010000025">
    <property type="protein sequence ID" value="MER5173692.1"/>
    <property type="molecule type" value="Genomic_DNA"/>
</dbReference>
<dbReference type="PROSITE" id="PS50949">
    <property type="entry name" value="HTH_GNTR"/>
    <property type="match status" value="1"/>
</dbReference>
<dbReference type="InterPro" id="IPR000524">
    <property type="entry name" value="Tscrpt_reg_HTH_GntR"/>
</dbReference>
<keyword evidence="2" id="KW-0238">DNA-binding</keyword>
<accession>A0ABV1SLC7</accession>
<reference evidence="5 6" key="1">
    <citation type="submission" date="2024-01" db="EMBL/GenBank/DDBJ databases">
        <authorList>
            <person name="Deng Y."/>
            <person name="Su J."/>
        </authorList>
    </citation>
    <scope>NUCLEOTIDE SEQUENCE [LARGE SCALE GENOMIC DNA]</scope>
    <source>
        <strain evidence="5 6">CPCC 100088</strain>
    </source>
</reference>
<dbReference type="InterPro" id="IPR036390">
    <property type="entry name" value="WH_DNA-bd_sf"/>
</dbReference>
<dbReference type="SMART" id="SM00345">
    <property type="entry name" value="HTH_GNTR"/>
    <property type="match status" value="1"/>
</dbReference>
<gene>
    <name evidence="5" type="ORF">VSX56_18175</name>
</gene>
<evidence type="ECO:0000259" key="4">
    <source>
        <dbReference type="PROSITE" id="PS50949"/>
    </source>
</evidence>
<dbReference type="InterPro" id="IPR011711">
    <property type="entry name" value="GntR_C"/>
</dbReference>
<sequence>MSVTPVAVTLYTDIRQKILSGIWAPGVVLRQEDLARRYATSRVPLREAFSRLEAEGFLVLRPRRGFAVVSLREDEIREIFDLRMVLESHAGQIATKAQKPGDMLVLEDLLDRMEATDTAHATGLAEWCLLNRRFHDYILDCCNRPRLRRLLLQLRDQVEPYMRIELSVTGDVTEASRDHREILSAMRSGDSELAGELCAIHCSRTARRLVANLKP</sequence>
<dbReference type="Gene3D" id="1.10.10.10">
    <property type="entry name" value="Winged helix-like DNA-binding domain superfamily/Winged helix DNA-binding domain"/>
    <property type="match status" value="1"/>
</dbReference>
<name>A0ABV1SLC7_9RHOB</name>
<dbReference type="PANTHER" id="PTHR43537:SF24">
    <property type="entry name" value="GLUCONATE OPERON TRANSCRIPTIONAL REPRESSOR"/>
    <property type="match status" value="1"/>
</dbReference>
<keyword evidence="1" id="KW-0805">Transcription regulation</keyword>
<dbReference type="InterPro" id="IPR008920">
    <property type="entry name" value="TF_FadR/GntR_C"/>
</dbReference>
<dbReference type="RefSeq" id="WP_349295284.1">
    <property type="nucleotide sequence ID" value="NZ_JAYWLC010000025.1"/>
</dbReference>
<dbReference type="Gene3D" id="1.20.120.530">
    <property type="entry name" value="GntR ligand-binding domain-like"/>
    <property type="match status" value="1"/>
</dbReference>
<dbReference type="Pfam" id="PF07729">
    <property type="entry name" value="FCD"/>
    <property type="match status" value="1"/>
</dbReference>
<protein>
    <submittedName>
        <fullName evidence="5">GntR family transcriptional regulator</fullName>
    </submittedName>
</protein>